<dbReference type="Proteomes" id="UP001345963">
    <property type="component" value="Unassembled WGS sequence"/>
</dbReference>
<name>A0ABU7AKC3_9TELE</name>
<keyword evidence="2" id="KW-1185">Reference proteome</keyword>
<reference evidence="1 2" key="1">
    <citation type="submission" date="2021-07" db="EMBL/GenBank/DDBJ databases">
        <authorList>
            <person name="Palmer J.M."/>
        </authorList>
    </citation>
    <scope>NUCLEOTIDE SEQUENCE [LARGE SCALE GENOMIC DNA]</scope>
    <source>
        <strain evidence="1 2">AT_MEX2019</strain>
        <tissue evidence="1">Muscle</tissue>
    </source>
</reference>
<evidence type="ECO:0000313" key="2">
    <source>
        <dbReference type="Proteomes" id="UP001345963"/>
    </source>
</evidence>
<protein>
    <submittedName>
        <fullName evidence="1">Uncharacterized protein</fullName>
    </submittedName>
</protein>
<evidence type="ECO:0000313" key="1">
    <source>
        <dbReference type="EMBL" id="MED6238184.1"/>
    </source>
</evidence>
<dbReference type="EMBL" id="JAHUTI010019922">
    <property type="protein sequence ID" value="MED6238184.1"/>
    <property type="molecule type" value="Genomic_DNA"/>
</dbReference>
<accession>A0ABU7AKC3</accession>
<proteinExistence type="predicted"/>
<comment type="caution">
    <text evidence="1">The sequence shown here is derived from an EMBL/GenBank/DDBJ whole genome shotgun (WGS) entry which is preliminary data.</text>
</comment>
<gene>
    <name evidence="1" type="ORF">ATANTOWER_011699</name>
</gene>
<sequence>MIIGRSIRGRITRTSLPECFAYSGSKSSQRLCLVTDRFQTLEDPGSSSSWQSASLGTPSPHARILSSLQRSTSLGSQKLQVDS</sequence>
<organism evidence="1 2">
    <name type="scientific">Ataeniobius toweri</name>
    <dbReference type="NCBI Taxonomy" id="208326"/>
    <lineage>
        <taxon>Eukaryota</taxon>
        <taxon>Metazoa</taxon>
        <taxon>Chordata</taxon>
        <taxon>Craniata</taxon>
        <taxon>Vertebrata</taxon>
        <taxon>Euteleostomi</taxon>
        <taxon>Actinopterygii</taxon>
        <taxon>Neopterygii</taxon>
        <taxon>Teleostei</taxon>
        <taxon>Neoteleostei</taxon>
        <taxon>Acanthomorphata</taxon>
        <taxon>Ovalentaria</taxon>
        <taxon>Atherinomorphae</taxon>
        <taxon>Cyprinodontiformes</taxon>
        <taxon>Goodeidae</taxon>
        <taxon>Ataeniobius</taxon>
    </lineage>
</organism>